<organism evidence="1 2">
    <name type="scientific">Candidatus Babela massiliensis</name>
    <dbReference type="NCBI Taxonomy" id="673862"/>
    <lineage>
        <taxon>Bacteria</taxon>
        <taxon>Candidatus Babelota</taxon>
        <taxon>Candidatus Babeliae</taxon>
        <taxon>Candidatus Babeliales</taxon>
        <taxon>Candidatus Babeliaceae</taxon>
        <taxon>Candidatus Babela</taxon>
    </lineage>
</organism>
<dbReference type="AlphaFoldDB" id="V6DI92"/>
<dbReference type="STRING" id="673862.BABL1_gene_367"/>
<dbReference type="eggNOG" id="COG4997">
    <property type="taxonomic scope" value="Bacteria"/>
</dbReference>
<dbReference type="RefSeq" id="WP_023792116.1">
    <property type="nucleotide sequence ID" value="NC_023003.1"/>
</dbReference>
<sequence length="133" mass="15738">MKYRKFKQNKLWRDKLVDLMNQNQSKIHYKELDDQEFIEQLKIKLLEEAQEVCCTNTKEDLIEELADILEIISAFCTVQNIAFQEIINIKNKKHNNRGGFEGRKFVTIAEHPIGSFGEKYCLNDPEKYPEILD</sequence>
<dbReference type="Pfam" id="PF01503">
    <property type="entry name" value="PRA-PH"/>
    <property type="match status" value="1"/>
</dbReference>
<dbReference type="CDD" id="cd11532">
    <property type="entry name" value="NTP-PPase_COG4997"/>
    <property type="match status" value="1"/>
</dbReference>
<protein>
    <submittedName>
        <fullName evidence="1">Uncharacterized conserved protein</fullName>
    </submittedName>
</protein>
<dbReference type="PATRIC" id="fig|673862.3.peg.533"/>
<evidence type="ECO:0000313" key="1">
    <source>
        <dbReference type="EMBL" id="CDK30648.1"/>
    </source>
</evidence>
<accession>V6DI92</accession>
<dbReference type="SUPFAM" id="SSF101386">
    <property type="entry name" value="all-alpha NTP pyrophosphatases"/>
    <property type="match status" value="1"/>
</dbReference>
<evidence type="ECO:0000313" key="2">
    <source>
        <dbReference type="Proteomes" id="UP000018769"/>
    </source>
</evidence>
<dbReference type="InterPro" id="IPR038735">
    <property type="entry name" value="MSMEG_1276-like_NTP-PPase_dom"/>
</dbReference>
<keyword evidence="2" id="KW-1185">Reference proteome</keyword>
<dbReference type="InterPro" id="IPR021130">
    <property type="entry name" value="PRib-ATP_PPHydrolase-like"/>
</dbReference>
<dbReference type="KEGG" id="dpb:BABL1_gene_367"/>
<dbReference type="OrthoDB" id="9813491at2"/>
<dbReference type="Gene3D" id="1.10.287.1080">
    <property type="entry name" value="MazG-like"/>
    <property type="match status" value="1"/>
</dbReference>
<proteinExistence type="predicted"/>
<gene>
    <name evidence="1" type="ORF">BABL1_gene_367</name>
</gene>
<reference evidence="1 2" key="1">
    <citation type="journal article" date="2015" name="Biol. Direct">
        <title>Babela massiliensis, a representative of a widespread bacterial phylum with unusual adaptations to parasitism in amoebae.</title>
        <authorList>
            <person name="Pagnier I."/>
            <person name="Yutin N."/>
            <person name="Croce O."/>
            <person name="Makarova K.S."/>
            <person name="Wolf Y.I."/>
            <person name="Benamar S."/>
            <person name="Raoult D."/>
            <person name="Koonin E.V."/>
            <person name="La Scola B."/>
        </authorList>
    </citation>
    <scope>NUCLEOTIDE SEQUENCE [LARGE SCALE GENOMIC DNA]</scope>
    <source>
        <strain evidence="2">BABL1</strain>
    </source>
</reference>
<dbReference type="EMBL" id="HG793133">
    <property type="protein sequence ID" value="CDK30648.1"/>
    <property type="molecule type" value="Genomic_DNA"/>
</dbReference>
<dbReference type="HOGENOM" id="CLU_142081_0_1_7"/>
<dbReference type="Proteomes" id="UP000018769">
    <property type="component" value="Chromosome I"/>
</dbReference>
<name>V6DI92_9BACT</name>